<dbReference type="InterPro" id="IPR036412">
    <property type="entry name" value="HAD-like_sf"/>
</dbReference>
<dbReference type="InterPro" id="IPR023214">
    <property type="entry name" value="HAD_sf"/>
</dbReference>
<dbReference type="GO" id="GO:0016787">
    <property type="term" value="F:hydrolase activity"/>
    <property type="evidence" value="ECO:0007669"/>
    <property type="project" value="UniProtKB-KW"/>
</dbReference>
<dbReference type="InterPro" id="IPR006439">
    <property type="entry name" value="HAD-SF_hydro_IA"/>
</dbReference>
<dbReference type="RefSeq" id="WP_210228818.1">
    <property type="nucleotide sequence ID" value="NZ_CP076022.1"/>
</dbReference>
<sequence length="264" mass="27563">MSFSVPDPLQTYPAPGPLQAVLWDMDGTIVDTEPYWIQAEKDLVHSFGGSWTDADAEAMVGQALTYGAALLQKAGVKLGIRDIIDRMIGQVTEQVRSAVPWRPGARELLAGLAEAGVPCVLVTMSEPVLAREIQNQLPAGTFAFAVTGDMVEHGKPDPEPYQLAFDRLAGQVPGLAKDRVVAIEDSLPGVTSARAAGLLTLGVPHFLPLPADEGRHDWPTLAGRTVADLQALVRGAAGSAVDGPAAEAAAPAPTAGVQPAGARR</sequence>
<proteinExistence type="predicted"/>
<dbReference type="SUPFAM" id="SSF56784">
    <property type="entry name" value="HAD-like"/>
    <property type="match status" value="1"/>
</dbReference>
<dbReference type="Pfam" id="PF00702">
    <property type="entry name" value="Hydrolase"/>
    <property type="match status" value="1"/>
</dbReference>
<dbReference type="SFLD" id="SFLDS00003">
    <property type="entry name" value="Haloacid_Dehalogenase"/>
    <property type="match status" value="1"/>
</dbReference>
<dbReference type="Proteomes" id="UP000676885">
    <property type="component" value="Chromosome"/>
</dbReference>
<dbReference type="EMBL" id="CP076022">
    <property type="protein sequence ID" value="QWC08699.1"/>
    <property type="molecule type" value="Genomic_DNA"/>
</dbReference>
<keyword evidence="3" id="KW-1185">Reference proteome</keyword>
<evidence type="ECO:0000313" key="3">
    <source>
        <dbReference type="Proteomes" id="UP000676885"/>
    </source>
</evidence>
<reference evidence="2 3" key="1">
    <citation type="submission" date="2021-05" db="EMBL/GenBank/DDBJ databases">
        <title>Novel species in genus Arthrobacter.</title>
        <authorList>
            <person name="Zhang G."/>
        </authorList>
    </citation>
    <scope>NUCLEOTIDE SEQUENCE [LARGE SCALE GENOMIC DNA]</scope>
    <source>
        <strain evidence="3">zg-ZUI227</strain>
    </source>
</reference>
<keyword evidence="2" id="KW-0378">Hydrolase</keyword>
<accession>A0A975M2P8</accession>
<name>A0A975M2P8_9MICC</name>
<protein>
    <submittedName>
        <fullName evidence="2">HAD family hydrolase</fullName>
    </submittedName>
</protein>
<dbReference type="PANTHER" id="PTHR18901:SF38">
    <property type="entry name" value="PSEUDOURIDINE-5'-PHOSPHATASE"/>
    <property type="match status" value="1"/>
</dbReference>
<dbReference type="KEGG" id="ajg:KKR91_09030"/>
<gene>
    <name evidence="2" type="ORF">KKR91_09030</name>
</gene>
<dbReference type="InterPro" id="IPR023198">
    <property type="entry name" value="PGP-like_dom2"/>
</dbReference>
<feature type="region of interest" description="Disordered" evidence="1">
    <location>
        <begin position="242"/>
        <end position="264"/>
    </location>
</feature>
<dbReference type="PANTHER" id="PTHR18901">
    <property type="entry name" value="2-DEOXYGLUCOSE-6-PHOSPHATE PHOSPHATASE 2"/>
    <property type="match status" value="1"/>
</dbReference>
<organism evidence="2 3">
    <name type="scientific">Arthrobacter jiangjiafuii</name>
    <dbReference type="NCBI Taxonomy" id="2817475"/>
    <lineage>
        <taxon>Bacteria</taxon>
        <taxon>Bacillati</taxon>
        <taxon>Actinomycetota</taxon>
        <taxon>Actinomycetes</taxon>
        <taxon>Micrococcales</taxon>
        <taxon>Micrococcaceae</taxon>
        <taxon>Arthrobacter</taxon>
    </lineage>
</organism>
<dbReference type="Gene3D" id="3.40.50.1000">
    <property type="entry name" value="HAD superfamily/HAD-like"/>
    <property type="match status" value="1"/>
</dbReference>
<dbReference type="CDD" id="cd07505">
    <property type="entry name" value="HAD_BPGM-like"/>
    <property type="match status" value="1"/>
</dbReference>
<dbReference type="NCBIfam" id="TIGR01509">
    <property type="entry name" value="HAD-SF-IA-v3"/>
    <property type="match status" value="1"/>
</dbReference>
<dbReference type="SFLD" id="SFLDG01129">
    <property type="entry name" value="C1.5:_HAD__Beta-PGM__Phosphata"/>
    <property type="match status" value="1"/>
</dbReference>
<evidence type="ECO:0000313" key="2">
    <source>
        <dbReference type="EMBL" id="QWC08699.1"/>
    </source>
</evidence>
<evidence type="ECO:0000256" key="1">
    <source>
        <dbReference type="SAM" id="MobiDB-lite"/>
    </source>
</evidence>
<dbReference type="AlphaFoldDB" id="A0A975M2P8"/>
<dbReference type="Gene3D" id="1.10.150.240">
    <property type="entry name" value="Putative phosphatase, domain 2"/>
    <property type="match status" value="1"/>
</dbReference>